<feature type="domain" description="Type II secretion system protein GspF" evidence="8">
    <location>
        <begin position="547"/>
        <end position="668"/>
    </location>
</feature>
<dbReference type="PATRIC" id="fig|797114.5.peg.180"/>
<evidence type="ECO:0000313" key="10">
    <source>
        <dbReference type="Proteomes" id="UP000011626"/>
    </source>
</evidence>
<evidence type="ECO:0000256" key="6">
    <source>
        <dbReference type="SAM" id="MobiDB-lite"/>
    </source>
</evidence>
<feature type="region of interest" description="Disordered" evidence="6">
    <location>
        <begin position="423"/>
        <end position="442"/>
    </location>
</feature>
<evidence type="ECO:0000256" key="3">
    <source>
        <dbReference type="ARBA" id="ARBA00022692"/>
    </source>
</evidence>
<keyword evidence="4 7" id="KW-1133">Transmembrane helix</keyword>
<comment type="subcellular location">
    <subcellularLocation>
        <location evidence="1">Cell membrane</location>
        <topology evidence="1">Multi-pass membrane protein</topology>
    </subcellularLocation>
</comment>
<dbReference type="Proteomes" id="UP000011626">
    <property type="component" value="Unassembled WGS sequence"/>
</dbReference>
<keyword evidence="3 7" id="KW-0812">Transmembrane</keyword>
<evidence type="ECO:0000259" key="8">
    <source>
        <dbReference type="Pfam" id="PF00482"/>
    </source>
</evidence>
<dbReference type="eggNOG" id="arCOG01808">
    <property type="taxonomic scope" value="Archaea"/>
</dbReference>
<keyword evidence="2" id="KW-1003">Cell membrane</keyword>
<feature type="domain" description="Type II secretion system protein GspF" evidence="8">
    <location>
        <begin position="249"/>
        <end position="376"/>
    </location>
</feature>
<feature type="transmembrane region" description="Helical" evidence="7">
    <location>
        <begin position="646"/>
        <end position="668"/>
    </location>
</feature>
<feature type="compositionally biased region" description="Basic and acidic residues" evidence="6">
    <location>
        <begin position="68"/>
        <end position="89"/>
    </location>
</feature>
<evidence type="ECO:0000313" key="9">
    <source>
        <dbReference type="EMBL" id="ELZ30250.1"/>
    </source>
</evidence>
<name>M0D478_9EURY</name>
<comment type="caution">
    <text evidence="9">The sequence shown here is derived from an EMBL/GenBank/DDBJ whole genome shotgun (WGS) entry which is preliminary data.</text>
</comment>
<dbReference type="EMBL" id="AOIU01000004">
    <property type="protein sequence ID" value="ELZ30250.1"/>
    <property type="molecule type" value="Genomic_DNA"/>
</dbReference>
<dbReference type="InterPro" id="IPR018076">
    <property type="entry name" value="T2SS_GspF_dom"/>
</dbReference>
<feature type="transmembrane region" description="Helical" evidence="7">
    <location>
        <begin position="504"/>
        <end position="525"/>
    </location>
</feature>
<dbReference type="Pfam" id="PF00482">
    <property type="entry name" value="T2SSF"/>
    <property type="match status" value="2"/>
</dbReference>
<protein>
    <submittedName>
        <fullName evidence="9">Type II secretion system F domain protein</fullName>
    </submittedName>
</protein>
<gene>
    <name evidence="9" type="ORF">C475_00907</name>
</gene>
<feature type="transmembrane region" description="Helical" evidence="7">
    <location>
        <begin position="189"/>
        <end position="222"/>
    </location>
</feature>
<dbReference type="InterPro" id="IPR056569">
    <property type="entry name" value="ArlJ-like"/>
</dbReference>
<dbReference type="PANTHER" id="PTHR35402">
    <property type="entry name" value="INTEGRAL MEMBRANE PROTEIN-RELATED"/>
    <property type="match status" value="1"/>
</dbReference>
<dbReference type="OrthoDB" id="12374at2157"/>
<proteinExistence type="predicted"/>
<dbReference type="RefSeq" id="WP_006881835.1">
    <property type="nucleotide sequence ID" value="NZ_AOIU01000004.1"/>
</dbReference>
<feature type="transmembrane region" description="Helical" evidence="7">
    <location>
        <begin position="361"/>
        <end position="385"/>
    </location>
</feature>
<dbReference type="Gene3D" id="1.20.81.30">
    <property type="entry name" value="Type II secretion system (T2SS), domain F"/>
    <property type="match status" value="1"/>
</dbReference>
<evidence type="ECO:0000256" key="7">
    <source>
        <dbReference type="SAM" id="Phobius"/>
    </source>
</evidence>
<feature type="transmembrane region" description="Helical" evidence="7">
    <location>
        <begin position="472"/>
        <end position="492"/>
    </location>
</feature>
<dbReference type="GO" id="GO:0005886">
    <property type="term" value="C:plasma membrane"/>
    <property type="evidence" value="ECO:0007669"/>
    <property type="project" value="UniProtKB-SubCell"/>
</dbReference>
<evidence type="ECO:0000256" key="4">
    <source>
        <dbReference type="ARBA" id="ARBA00022989"/>
    </source>
</evidence>
<keyword evidence="10" id="KW-1185">Reference proteome</keyword>
<reference evidence="9 10" key="1">
    <citation type="journal article" date="2014" name="PLoS Genet.">
        <title>Phylogenetically driven sequencing of extremely halophilic archaea reveals strategies for static and dynamic osmo-response.</title>
        <authorList>
            <person name="Becker E.A."/>
            <person name="Seitzer P.M."/>
            <person name="Tritt A."/>
            <person name="Larsen D."/>
            <person name="Krusor M."/>
            <person name="Yao A.I."/>
            <person name="Wu D."/>
            <person name="Madern D."/>
            <person name="Eisen J.A."/>
            <person name="Darling A.E."/>
            <person name="Facciotti M.T."/>
        </authorList>
    </citation>
    <scope>NUCLEOTIDE SEQUENCE [LARGE SCALE GENOMIC DNA]</scope>
    <source>
        <strain evidence="9 10">2-9-1</strain>
    </source>
</reference>
<feature type="transmembrane region" description="Helical" evidence="7">
    <location>
        <begin position="154"/>
        <end position="177"/>
    </location>
</feature>
<dbReference type="AlphaFoldDB" id="M0D478"/>
<feature type="compositionally biased region" description="Basic and acidic residues" evidence="6">
    <location>
        <begin position="1"/>
        <end position="11"/>
    </location>
</feature>
<feature type="region of interest" description="Disordered" evidence="6">
    <location>
        <begin position="1"/>
        <end position="106"/>
    </location>
</feature>
<evidence type="ECO:0000256" key="2">
    <source>
        <dbReference type="ARBA" id="ARBA00022475"/>
    </source>
</evidence>
<feature type="transmembrane region" description="Helical" evidence="7">
    <location>
        <begin position="733"/>
        <end position="750"/>
    </location>
</feature>
<sequence>MSGPGERERGTATESEGETTTERESETTADDAPFRGAGVDPETAETVIADALEEPVGEPLDPASGDAEAARERRGDPGPPEEVERRPEPETALGSGLEAGHAARESEREELREAYGYVRAFFKRRPDRYQRLARRLKQARIGVTYDEYLVTSTYVAALCGVVGLLVGLCGVVAWTAFGAQSGAAAGSGLAAVLSGALAATAWPVLVGAAVAGAVLGAGCGWVGRNYYYPRRVVAARRREIALTLPYAITYTYALTSGGMTFLAVCRRLAAADAVYGEVANEFDVVVREVDLFGNDLPTALGNARTLTPSDPLQRFFDDLLSVLESGGDLEAFLEGESREYLDEAMDEQTAFIETLGTLSEVFVVAFVAAPLFLIVVMLVVSSLGADTVGQVALLVYLGFPLAMLGFLLLIDLLSAPYEQPAVARSADGARPTPDAGDDDRYADYERSARRQRLRELVTRPAAIIRRRPGASLALTVPLGVGVAVLAVALGVVTPSVEAVLAAPVRTTAGLAVAPLLVATVPLAALHERERRRSLTVTERFPDVLGILASANRMGIDVVDGFDLVVRWTSGTLADELRTVRNDVAWNHDLPSALLSFADRVRVPGLTRTVRLIADGSRTTGDLHKLLEVAATDTRARAKVRRARRRAVGTYVAIVVLGFLVYLLVVVLLSRSYLAPLAAVPELPESTVTTGLPLGGSVPVDVFEVLFFHSALVQGFGSGLLAGKLAENDVRSGLKYGIGLVLLTVATFALLV</sequence>
<dbReference type="InterPro" id="IPR042094">
    <property type="entry name" value="T2SS_GspF_sf"/>
</dbReference>
<feature type="transmembrane region" description="Helical" evidence="7">
    <location>
        <begin position="391"/>
        <end position="410"/>
    </location>
</feature>
<dbReference type="STRING" id="797114.C475_00907"/>
<keyword evidence="5 7" id="KW-0472">Membrane</keyword>
<evidence type="ECO:0000256" key="1">
    <source>
        <dbReference type="ARBA" id="ARBA00004651"/>
    </source>
</evidence>
<organism evidence="9 10">
    <name type="scientific">Halosimplex carlsbadense 2-9-1</name>
    <dbReference type="NCBI Taxonomy" id="797114"/>
    <lineage>
        <taxon>Archaea</taxon>
        <taxon>Methanobacteriati</taxon>
        <taxon>Methanobacteriota</taxon>
        <taxon>Stenosarchaea group</taxon>
        <taxon>Halobacteria</taxon>
        <taxon>Halobacteriales</taxon>
        <taxon>Haloarculaceae</taxon>
        <taxon>Halosimplex</taxon>
    </lineage>
</organism>
<accession>M0D478</accession>
<evidence type="ECO:0000256" key="5">
    <source>
        <dbReference type="ARBA" id="ARBA00023136"/>
    </source>
</evidence>
<feature type="transmembrane region" description="Helical" evidence="7">
    <location>
        <begin position="701"/>
        <end position="721"/>
    </location>
</feature>
<dbReference type="PANTHER" id="PTHR35402:SF1">
    <property type="entry name" value="TYPE II SECRETION SYSTEM PROTEIN GSPF DOMAIN-CONTAINING PROTEIN"/>
    <property type="match status" value="1"/>
</dbReference>